<dbReference type="GO" id="GO:0030145">
    <property type="term" value="F:manganese ion binding"/>
    <property type="evidence" value="ECO:0007669"/>
    <property type="project" value="UniProtKB-UniRule"/>
</dbReference>
<keyword evidence="2 5" id="KW-0378">Hydrolase</keyword>
<dbReference type="RefSeq" id="WP_122899453.1">
    <property type="nucleotide sequence ID" value="NZ_RHIB01000002.1"/>
</dbReference>
<reference evidence="6 7" key="1">
    <citation type="submission" date="2018-10" db="EMBL/GenBank/DDBJ databases">
        <title>Bacillus Keqinensis sp. nov., a moderately halophilic bacterium isolated from a saline-alkaline lake.</title>
        <authorList>
            <person name="Wang H."/>
        </authorList>
    </citation>
    <scope>NUCLEOTIDE SEQUENCE [LARGE SCALE GENOMIC DNA]</scope>
    <source>
        <strain evidence="6 7">KQ-3</strain>
    </source>
</reference>
<accession>A0A3M7TQ26</accession>
<dbReference type="PANTHER" id="PTHR39181:SF1">
    <property type="entry name" value="TYROSINE-PROTEIN PHOSPHATASE YWQE"/>
    <property type="match status" value="1"/>
</dbReference>
<dbReference type="Pfam" id="PF19567">
    <property type="entry name" value="CpsB_CapC"/>
    <property type="match status" value="1"/>
</dbReference>
<organism evidence="6 7">
    <name type="scientific">Alteribacter keqinensis</name>
    <dbReference type="NCBI Taxonomy" id="2483800"/>
    <lineage>
        <taxon>Bacteria</taxon>
        <taxon>Bacillati</taxon>
        <taxon>Bacillota</taxon>
        <taxon>Bacilli</taxon>
        <taxon>Bacillales</taxon>
        <taxon>Bacillaceae</taxon>
        <taxon>Alteribacter</taxon>
    </lineage>
</organism>
<comment type="catalytic activity">
    <reaction evidence="4 5">
        <text>O-phospho-L-tyrosyl-[protein] + H2O = L-tyrosyl-[protein] + phosphate</text>
        <dbReference type="Rhea" id="RHEA:10684"/>
        <dbReference type="Rhea" id="RHEA-COMP:10136"/>
        <dbReference type="Rhea" id="RHEA-COMP:20101"/>
        <dbReference type="ChEBI" id="CHEBI:15377"/>
        <dbReference type="ChEBI" id="CHEBI:43474"/>
        <dbReference type="ChEBI" id="CHEBI:46858"/>
        <dbReference type="ChEBI" id="CHEBI:61978"/>
        <dbReference type="EC" id="3.1.3.48"/>
    </reaction>
</comment>
<keyword evidence="3 5" id="KW-0904">Protein phosphatase</keyword>
<proteinExistence type="inferred from homology"/>
<sequence>MIDIHCHILPNLDDGPANKEEALELGKAAFDEGIHTILATPHHQHPHYHNDKNTILANIEALNFLFKDHQINVKILPGQETRIYGELLEGFKNEEILTLNEGKYFFVEFPSSDIPRYSKRLLYDVQQHGLKPIIVHPERNQAVMKDPDRLYELVQGGCLTQLTAGSITGKFGKKIKRLSEDLIEANLAHFIASDAHDTIRRPFLLKDAYDEIEREFGIETRFYFQENAELLVEGKQVMVEPPQKVKTKKFLGLF</sequence>
<dbReference type="InterPro" id="IPR016667">
    <property type="entry name" value="Caps_polysacc_synth_CpsB/CapC"/>
</dbReference>
<comment type="caution">
    <text evidence="6">The sequence shown here is derived from an EMBL/GenBank/DDBJ whole genome shotgun (WGS) entry which is preliminary data.</text>
</comment>
<dbReference type="EC" id="3.1.3.48" evidence="5"/>
<dbReference type="Proteomes" id="UP000278746">
    <property type="component" value="Unassembled WGS sequence"/>
</dbReference>
<dbReference type="PIRSF" id="PIRSF016557">
    <property type="entry name" value="Caps_synth_CpsB"/>
    <property type="match status" value="1"/>
</dbReference>
<keyword evidence="7" id="KW-1185">Reference proteome</keyword>
<comment type="similarity">
    <text evidence="1 5">Belongs to the metallo-dependent hydrolases superfamily. CpsB/CapC family.</text>
</comment>
<name>A0A3M7TQ26_9BACI</name>
<evidence type="ECO:0000313" key="6">
    <source>
        <dbReference type="EMBL" id="RNA67744.1"/>
    </source>
</evidence>
<dbReference type="SUPFAM" id="SSF89550">
    <property type="entry name" value="PHP domain-like"/>
    <property type="match status" value="1"/>
</dbReference>
<evidence type="ECO:0000256" key="1">
    <source>
        <dbReference type="ARBA" id="ARBA00005750"/>
    </source>
</evidence>
<dbReference type="GO" id="GO:0004725">
    <property type="term" value="F:protein tyrosine phosphatase activity"/>
    <property type="evidence" value="ECO:0007669"/>
    <property type="project" value="UniProtKB-UniRule"/>
</dbReference>
<gene>
    <name evidence="6" type="ORF">EBO34_13605</name>
</gene>
<evidence type="ECO:0000256" key="5">
    <source>
        <dbReference type="PIRNR" id="PIRNR016557"/>
    </source>
</evidence>
<dbReference type="PANTHER" id="PTHR39181">
    <property type="entry name" value="TYROSINE-PROTEIN PHOSPHATASE YWQE"/>
    <property type="match status" value="1"/>
</dbReference>
<protein>
    <recommendedName>
        <fullName evidence="5">Tyrosine-protein phosphatase</fullName>
        <ecNumber evidence="5">3.1.3.48</ecNumber>
    </recommendedName>
</protein>
<dbReference type="Gene3D" id="3.20.20.140">
    <property type="entry name" value="Metal-dependent hydrolases"/>
    <property type="match status" value="1"/>
</dbReference>
<dbReference type="EMBL" id="RHIB01000002">
    <property type="protein sequence ID" value="RNA67744.1"/>
    <property type="molecule type" value="Genomic_DNA"/>
</dbReference>
<evidence type="ECO:0000256" key="2">
    <source>
        <dbReference type="ARBA" id="ARBA00022801"/>
    </source>
</evidence>
<evidence type="ECO:0000256" key="3">
    <source>
        <dbReference type="ARBA" id="ARBA00022912"/>
    </source>
</evidence>
<dbReference type="AlphaFoldDB" id="A0A3M7TQ26"/>
<dbReference type="OrthoDB" id="9788539at2"/>
<evidence type="ECO:0000313" key="7">
    <source>
        <dbReference type="Proteomes" id="UP000278746"/>
    </source>
</evidence>
<evidence type="ECO:0000256" key="4">
    <source>
        <dbReference type="ARBA" id="ARBA00051722"/>
    </source>
</evidence>
<dbReference type="InterPro" id="IPR016195">
    <property type="entry name" value="Pol/histidinol_Pase-like"/>
</dbReference>